<organism evidence="3 4">
    <name type="scientific">Streptomyces caniferus</name>
    <dbReference type="NCBI Taxonomy" id="285557"/>
    <lineage>
        <taxon>Bacteria</taxon>
        <taxon>Bacillati</taxon>
        <taxon>Actinomycetota</taxon>
        <taxon>Actinomycetes</taxon>
        <taxon>Kitasatosporales</taxon>
        <taxon>Streptomycetaceae</taxon>
        <taxon>Streptomyces</taxon>
    </lineage>
</organism>
<evidence type="ECO:0000256" key="1">
    <source>
        <dbReference type="SAM" id="MobiDB-lite"/>
    </source>
</evidence>
<accession>A0A640SF95</accession>
<dbReference type="CDD" id="cd00161">
    <property type="entry name" value="beta-trefoil_Ricin-like"/>
    <property type="match status" value="1"/>
</dbReference>
<feature type="compositionally biased region" description="Polar residues" evidence="1">
    <location>
        <begin position="7"/>
        <end position="18"/>
    </location>
</feature>
<dbReference type="SUPFAM" id="SSF50370">
    <property type="entry name" value="Ricin B-like lectins"/>
    <property type="match status" value="2"/>
</dbReference>
<dbReference type="Gene3D" id="2.80.10.50">
    <property type="match status" value="2"/>
</dbReference>
<evidence type="ECO:0000259" key="2">
    <source>
        <dbReference type="SMART" id="SM00458"/>
    </source>
</evidence>
<feature type="domain" description="Ricin B lectin" evidence="2">
    <location>
        <begin position="62"/>
        <end position="192"/>
    </location>
</feature>
<dbReference type="Pfam" id="PF00652">
    <property type="entry name" value="Ricin_B_lectin"/>
    <property type="match status" value="1"/>
</dbReference>
<dbReference type="PROSITE" id="PS50231">
    <property type="entry name" value="RICIN_B_LECTIN"/>
    <property type="match status" value="1"/>
</dbReference>
<dbReference type="AlphaFoldDB" id="A0A640SF95"/>
<comment type="caution">
    <text evidence="3">The sequence shown here is derived from an EMBL/GenBank/DDBJ whole genome shotgun (WGS) entry which is preliminary data.</text>
</comment>
<reference evidence="3 4" key="1">
    <citation type="submission" date="2019-12" db="EMBL/GenBank/DDBJ databases">
        <title>Whole genome shotgun sequence of Streptomyces caniferus NBRC 15389.</title>
        <authorList>
            <person name="Ichikawa N."/>
            <person name="Kimura A."/>
            <person name="Kitahashi Y."/>
            <person name="Komaki H."/>
            <person name="Tamura T."/>
        </authorList>
    </citation>
    <scope>NUCLEOTIDE SEQUENCE [LARGE SCALE GENOMIC DNA]</scope>
    <source>
        <strain evidence="3 4">NBRC 15389</strain>
    </source>
</reference>
<protein>
    <recommendedName>
        <fullName evidence="2">Ricin B lectin domain-containing protein</fullName>
    </recommendedName>
</protein>
<dbReference type="Proteomes" id="UP000435837">
    <property type="component" value="Unassembled WGS sequence"/>
</dbReference>
<dbReference type="InterPro" id="IPR035992">
    <property type="entry name" value="Ricin_B-like_lectins"/>
</dbReference>
<sequence length="372" mass="39285">MPGKVDYTTNTPIGQGSWTGMKPPRRSGLRSALAVLIAALTLTLGLTAQAGTARADDGPDLSGLTFTSVNNGRNLDVQNGNTGDGVFIVTNSAPGYHQKWNAAAQADGTFTLVNDATGKCIEAGYPLKQRSCSGSSGLRWYFQPVSGTSDTFMIRNAGDDKCIDVVLAAQYDDAWTQSYGCNGSRAQQWKIPSSATGAVLKAAVTHASQRCQKDATTCSWTKGSQAPAAPLPKQCISPVWYNGTEAPVPWTFSLSTSTGWSSQLGVSFTSTLGTGAASPVQTSVSLTLSGQVTYDLRTDLGNSLVITVPSRQYGWVALSELATKVTGAWTFDANGFPWKANDTVTVPLRSDDQGRSSIYLAQTSPDFTTCNN</sequence>
<gene>
    <name evidence="3" type="ORF">Scani_62170</name>
</gene>
<evidence type="ECO:0000313" key="4">
    <source>
        <dbReference type="Proteomes" id="UP000435837"/>
    </source>
</evidence>
<dbReference type="SMART" id="SM00458">
    <property type="entry name" value="RICIN"/>
    <property type="match status" value="1"/>
</dbReference>
<name>A0A640SF95_9ACTN</name>
<feature type="region of interest" description="Disordered" evidence="1">
    <location>
        <begin position="1"/>
        <end position="24"/>
    </location>
</feature>
<dbReference type="InterPro" id="IPR000772">
    <property type="entry name" value="Ricin_B_lectin"/>
</dbReference>
<evidence type="ECO:0000313" key="3">
    <source>
        <dbReference type="EMBL" id="GFE09949.1"/>
    </source>
</evidence>
<dbReference type="EMBL" id="BLIN01000005">
    <property type="protein sequence ID" value="GFE09949.1"/>
    <property type="molecule type" value="Genomic_DNA"/>
</dbReference>
<proteinExistence type="predicted"/>